<dbReference type="AlphaFoldDB" id="A0A1M4TP38"/>
<dbReference type="EMBL" id="FQUL01000006">
    <property type="protein sequence ID" value="SHE46155.1"/>
    <property type="molecule type" value="Genomic_DNA"/>
</dbReference>
<dbReference type="InterPro" id="IPR035931">
    <property type="entry name" value="YlxR-like_sf"/>
</dbReference>
<evidence type="ECO:0000313" key="2">
    <source>
        <dbReference type="EMBL" id="SHE46155.1"/>
    </source>
</evidence>
<keyword evidence="3" id="KW-1185">Reference proteome</keyword>
<proteinExistence type="predicted"/>
<dbReference type="RefSeq" id="WP_072788739.1">
    <property type="nucleotide sequence ID" value="NZ_FQUL01000006.1"/>
</dbReference>
<gene>
    <name evidence="2" type="ORF">SAMN02745225_00676</name>
</gene>
<feature type="domain" description="YlxR" evidence="1">
    <location>
        <begin position="3"/>
        <end position="65"/>
    </location>
</feature>
<evidence type="ECO:0000313" key="3">
    <source>
        <dbReference type="Proteomes" id="UP000184295"/>
    </source>
</evidence>
<name>A0A1M4TP38_9ACTN</name>
<reference evidence="3" key="1">
    <citation type="submission" date="2016-11" db="EMBL/GenBank/DDBJ databases">
        <authorList>
            <person name="Varghese N."/>
            <person name="Submissions S."/>
        </authorList>
    </citation>
    <scope>NUCLEOTIDE SEQUENCE [LARGE SCALE GENOMIC DNA]</scope>
    <source>
        <strain evidence="3">DSM 19514</strain>
    </source>
</reference>
<dbReference type="OrthoDB" id="5244965at2"/>
<dbReference type="InterPro" id="IPR007393">
    <property type="entry name" value="YlxR_dom"/>
</dbReference>
<organism evidence="2 3">
    <name type="scientific">Ferrithrix thermotolerans DSM 19514</name>
    <dbReference type="NCBI Taxonomy" id="1121881"/>
    <lineage>
        <taxon>Bacteria</taxon>
        <taxon>Bacillati</taxon>
        <taxon>Actinomycetota</taxon>
        <taxon>Acidimicrobiia</taxon>
        <taxon>Acidimicrobiales</taxon>
        <taxon>Acidimicrobiaceae</taxon>
        <taxon>Ferrithrix</taxon>
    </lineage>
</organism>
<accession>A0A1M4TP38</accession>
<dbReference type="Gene3D" id="3.30.1230.10">
    <property type="entry name" value="YlxR-like"/>
    <property type="match status" value="1"/>
</dbReference>
<evidence type="ECO:0000259" key="1">
    <source>
        <dbReference type="Pfam" id="PF04296"/>
    </source>
</evidence>
<protein>
    <submittedName>
        <fullName evidence="2">Predicted RNA-binding protein YlxR, DUF448 family</fullName>
    </submittedName>
</protein>
<sequence>MERSCIGCRAKRDVTDLRRLRYPDPRCGRGAWICADSHACYRLALKRKAFDKALRVSVPDDVLKEWEGYFTNPGDGSASSPK</sequence>
<dbReference type="STRING" id="1121881.SAMN02745225_00676"/>
<dbReference type="Pfam" id="PF04296">
    <property type="entry name" value="YlxR"/>
    <property type="match status" value="1"/>
</dbReference>
<dbReference type="SUPFAM" id="SSF64376">
    <property type="entry name" value="YlxR-like"/>
    <property type="match status" value="1"/>
</dbReference>
<dbReference type="Proteomes" id="UP000184295">
    <property type="component" value="Unassembled WGS sequence"/>
</dbReference>